<dbReference type="SMART" id="SM00387">
    <property type="entry name" value="HATPase_c"/>
    <property type="match status" value="1"/>
</dbReference>
<keyword evidence="4" id="KW-0812">Transmembrane</keyword>
<evidence type="ECO:0000256" key="1">
    <source>
        <dbReference type="ARBA" id="ARBA00022679"/>
    </source>
</evidence>
<dbReference type="SUPFAM" id="SSF55874">
    <property type="entry name" value="ATPase domain of HSP90 chaperone/DNA topoisomerase II/histidine kinase"/>
    <property type="match status" value="1"/>
</dbReference>
<dbReference type="InterPro" id="IPR050482">
    <property type="entry name" value="Sensor_HK_TwoCompSys"/>
</dbReference>
<feature type="transmembrane region" description="Helical" evidence="4">
    <location>
        <begin position="63"/>
        <end position="85"/>
    </location>
</feature>
<dbReference type="GO" id="GO:0000155">
    <property type="term" value="F:phosphorelay sensor kinase activity"/>
    <property type="evidence" value="ECO:0007669"/>
    <property type="project" value="InterPro"/>
</dbReference>
<dbReference type="PANTHER" id="PTHR24421">
    <property type="entry name" value="NITRATE/NITRITE SENSOR PROTEIN NARX-RELATED"/>
    <property type="match status" value="1"/>
</dbReference>
<dbReference type="InterPro" id="IPR003594">
    <property type="entry name" value="HATPase_dom"/>
</dbReference>
<keyword evidence="4" id="KW-1133">Transmembrane helix</keyword>
<evidence type="ECO:0000256" key="4">
    <source>
        <dbReference type="SAM" id="Phobius"/>
    </source>
</evidence>
<evidence type="ECO:0000259" key="5">
    <source>
        <dbReference type="SMART" id="SM00387"/>
    </source>
</evidence>
<feature type="transmembrane region" description="Helical" evidence="4">
    <location>
        <begin position="30"/>
        <end position="51"/>
    </location>
</feature>
<proteinExistence type="predicted"/>
<dbReference type="Proteomes" id="UP000237925">
    <property type="component" value="Chromosome"/>
</dbReference>
<dbReference type="AlphaFoldDB" id="A0A2R3QHE9"/>
<dbReference type="InterPro" id="IPR011712">
    <property type="entry name" value="Sig_transdc_His_kin_sub3_dim/P"/>
</dbReference>
<feature type="domain" description="Histidine kinase/HSP90-like ATPase" evidence="5">
    <location>
        <begin position="198"/>
        <end position="298"/>
    </location>
</feature>
<gene>
    <name evidence="6" type="ORF">C6568_16390</name>
</gene>
<evidence type="ECO:0000313" key="6">
    <source>
        <dbReference type="EMBL" id="AVO51193.1"/>
    </source>
</evidence>
<reference evidence="6 7" key="1">
    <citation type="submission" date="2018-03" db="EMBL/GenBank/DDBJ databases">
        <title>Genome sequencing of Melaminivora sp.</title>
        <authorList>
            <person name="Kim S.-J."/>
            <person name="Heo J."/>
            <person name="Ahn J.-H."/>
            <person name="Kwon S.-W."/>
        </authorList>
    </citation>
    <scope>NUCLEOTIDE SEQUENCE [LARGE SCALE GENOMIC DNA]</scope>
    <source>
        <strain evidence="6 7">SC2-9</strain>
    </source>
</reference>
<keyword evidence="2" id="KW-0418">Kinase</keyword>
<keyword evidence="4" id="KW-0472">Membrane</keyword>
<dbReference type="GO" id="GO:0005524">
    <property type="term" value="F:ATP binding"/>
    <property type="evidence" value="ECO:0007669"/>
    <property type="project" value="UniProtKB-KW"/>
</dbReference>
<keyword evidence="7" id="KW-1185">Reference proteome</keyword>
<name>A0A2R3QHE9_9BURK</name>
<evidence type="ECO:0000313" key="7">
    <source>
        <dbReference type="Proteomes" id="UP000237925"/>
    </source>
</evidence>
<keyword evidence="3" id="KW-0902">Two-component regulatory system</keyword>
<dbReference type="Gene3D" id="3.30.565.10">
    <property type="entry name" value="Histidine kinase-like ATPase, C-terminal domain"/>
    <property type="match status" value="1"/>
</dbReference>
<dbReference type="GO" id="GO:0046983">
    <property type="term" value="F:protein dimerization activity"/>
    <property type="evidence" value="ECO:0007669"/>
    <property type="project" value="InterPro"/>
</dbReference>
<keyword evidence="6" id="KW-0547">Nucleotide-binding</keyword>
<dbReference type="OrthoDB" id="8697484at2"/>
<dbReference type="InterPro" id="IPR036890">
    <property type="entry name" value="HATPase_C_sf"/>
</dbReference>
<dbReference type="CDD" id="cd16917">
    <property type="entry name" value="HATPase_UhpB-NarQ-NarX-like"/>
    <property type="match status" value="1"/>
</dbReference>
<evidence type="ECO:0000256" key="3">
    <source>
        <dbReference type="ARBA" id="ARBA00023012"/>
    </source>
</evidence>
<organism evidence="6 7">
    <name type="scientific">Melaminivora suipulveris</name>
    <dbReference type="NCBI Taxonomy" id="2109913"/>
    <lineage>
        <taxon>Bacteria</taxon>
        <taxon>Pseudomonadati</taxon>
        <taxon>Pseudomonadota</taxon>
        <taxon>Betaproteobacteria</taxon>
        <taxon>Burkholderiales</taxon>
        <taxon>Comamonadaceae</taxon>
        <taxon>Melaminivora</taxon>
    </lineage>
</organism>
<dbReference type="PANTHER" id="PTHR24421:SF58">
    <property type="entry name" value="SIGNAL TRANSDUCTION HISTIDINE-PROTEIN KINASE_PHOSPHATASE UHPB"/>
    <property type="match status" value="1"/>
</dbReference>
<sequence>MRGEPGAKRTAQGSAAWPFAFPWSRPFARALAYLSLCGVQVAMALVSLLWAEGWAAQSVGAWQSAQLVLAVVLCMLLLGNFLRVLRWRPRRSKRATPEVVQERWRIAQDLHDHVGSQLVGAMALLDVGDAATQPLAQALEQCLLDLRLLADSMDGEDEALPQRLARLRHRLQPVLDRRGIALCWQVSLAPDFPWPVGEPARQASAIVQEAISNVLQHAGATRLSVVLQPWGSPGDQEWRLQISDNGCGMAQPTPGSRAQEGMGCSGMRRRAAGLKAQLEFLPAASGGLCVQMTVQVPRPARDGLRSTGAALQRGTEFS</sequence>
<dbReference type="EMBL" id="CP027667">
    <property type="protein sequence ID" value="AVO51193.1"/>
    <property type="molecule type" value="Genomic_DNA"/>
</dbReference>
<dbReference type="KEGG" id="mela:C6568_16390"/>
<evidence type="ECO:0000256" key="2">
    <source>
        <dbReference type="ARBA" id="ARBA00022777"/>
    </source>
</evidence>
<keyword evidence="1" id="KW-0808">Transferase</keyword>
<dbReference type="Pfam" id="PF02518">
    <property type="entry name" value="HATPase_c"/>
    <property type="match status" value="1"/>
</dbReference>
<dbReference type="Pfam" id="PF07730">
    <property type="entry name" value="HisKA_3"/>
    <property type="match status" value="1"/>
</dbReference>
<accession>A0A2R3QHE9</accession>
<protein>
    <submittedName>
        <fullName evidence="6">ATP-binding protein</fullName>
    </submittedName>
</protein>
<dbReference type="GO" id="GO:0016020">
    <property type="term" value="C:membrane"/>
    <property type="evidence" value="ECO:0007669"/>
    <property type="project" value="InterPro"/>
</dbReference>
<keyword evidence="6" id="KW-0067">ATP-binding</keyword>